<dbReference type="InterPro" id="IPR039426">
    <property type="entry name" value="TonB-dep_rcpt-like"/>
</dbReference>
<dbReference type="AlphaFoldDB" id="A0A9X2HPS8"/>
<comment type="caution">
    <text evidence="17">The sequence shown here is derived from an EMBL/GenBank/DDBJ whole genome shotgun (WGS) entry which is preliminary data.</text>
</comment>
<organism evidence="17 18">
    <name type="scientific">Sphingomonas liriopis</name>
    <dbReference type="NCBI Taxonomy" id="2949094"/>
    <lineage>
        <taxon>Bacteria</taxon>
        <taxon>Pseudomonadati</taxon>
        <taxon>Pseudomonadota</taxon>
        <taxon>Alphaproteobacteria</taxon>
        <taxon>Sphingomonadales</taxon>
        <taxon>Sphingomonadaceae</taxon>
        <taxon>Sphingomonas</taxon>
    </lineage>
</organism>
<dbReference type="PROSITE" id="PS52016">
    <property type="entry name" value="TONB_DEPENDENT_REC_3"/>
    <property type="match status" value="1"/>
</dbReference>
<reference evidence="17" key="1">
    <citation type="submission" date="2022-05" db="EMBL/GenBank/DDBJ databases">
        <title>Sphingomonas sp. strain RP10 Genome sequencing and assembly.</title>
        <authorList>
            <person name="Kim I."/>
        </authorList>
    </citation>
    <scope>NUCLEOTIDE SEQUENCE</scope>
    <source>
        <strain evidence="17">RP10</strain>
    </source>
</reference>
<gene>
    <name evidence="17" type="ORF">M9979_01305</name>
</gene>
<comment type="subcellular location">
    <subcellularLocation>
        <location evidence="1 11">Cell outer membrane</location>
        <topology evidence="1 11">Multi-pass membrane protein</topology>
    </subcellularLocation>
</comment>
<evidence type="ECO:0000256" key="14">
    <source>
        <dbReference type="SAM" id="SignalP"/>
    </source>
</evidence>
<name>A0A9X2HPS8_9SPHN</name>
<feature type="compositionally biased region" description="Low complexity" evidence="13">
    <location>
        <begin position="29"/>
        <end position="42"/>
    </location>
</feature>
<evidence type="ECO:0000256" key="11">
    <source>
        <dbReference type="PROSITE-ProRule" id="PRU01360"/>
    </source>
</evidence>
<evidence type="ECO:0000256" key="1">
    <source>
        <dbReference type="ARBA" id="ARBA00004571"/>
    </source>
</evidence>
<evidence type="ECO:0000313" key="17">
    <source>
        <dbReference type="EMBL" id="MCP3733522.1"/>
    </source>
</evidence>
<dbReference type="Pfam" id="PF00593">
    <property type="entry name" value="TonB_dep_Rec_b-barrel"/>
    <property type="match status" value="1"/>
</dbReference>
<feature type="domain" description="TonB-dependent receptor plug" evidence="16">
    <location>
        <begin position="67"/>
        <end position="171"/>
    </location>
</feature>
<protein>
    <submittedName>
        <fullName evidence="17">TonB-dependent receptor</fullName>
    </submittedName>
</protein>
<evidence type="ECO:0000313" key="18">
    <source>
        <dbReference type="Proteomes" id="UP001139486"/>
    </source>
</evidence>
<evidence type="ECO:0000256" key="12">
    <source>
        <dbReference type="RuleBase" id="RU003357"/>
    </source>
</evidence>
<evidence type="ECO:0000256" key="10">
    <source>
        <dbReference type="ARBA" id="ARBA00023237"/>
    </source>
</evidence>
<keyword evidence="17" id="KW-0675">Receptor</keyword>
<dbReference type="PROSITE" id="PS51257">
    <property type="entry name" value="PROKAR_LIPOPROTEIN"/>
    <property type="match status" value="1"/>
</dbReference>
<keyword evidence="18" id="KW-1185">Reference proteome</keyword>
<keyword evidence="14" id="KW-0732">Signal</keyword>
<keyword evidence="8 12" id="KW-0798">TonB box</keyword>
<keyword evidence="10 11" id="KW-0998">Cell outer membrane</keyword>
<dbReference type="GO" id="GO:0009279">
    <property type="term" value="C:cell outer membrane"/>
    <property type="evidence" value="ECO:0007669"/>
    <property type="project" value="UniProtKB-SubCell"/>
</dbReference>
<dbReference type="PANTHER" id="PTHR32552:SF81">
    <property type="entry name" value="TONB-DEPENDENT OUTER MEMBRANE RECEPTOR"/>
    <property type="match status" value="1"/>
</dbReference>
<feature type="signal peptide" evidence="14">
    <location>
        <begin position="1"/>
        <end position="23"/>
    </location>
</feature>
<dbReference type="PANTHER" id="PTHR32552">
    <property type="entry name" value="FERRICHROME IRON RECEPTOR-RELATED"/>
    <property type="match status" value="1"/>
</dbReference>
<keyword evidence="9 11" id="KW-0472">Membrane</keyword>
<dbReference type="RefSeq" id="WP_254287516.1">
    <property type="nucleotide sequence ID" value="NZ_JAMLDY010000001.1"/>
</dbReference>
<evidence type="ECO:0000256" key="13">
    <source>
        <dbReference type="SAM" id="MobiDB-lite"/>
    </source>
</evidence>
<dbReference type="InterPro" id="IPR000531">
    <property type="entry name" value="Beta-barrel_TonB"/>
</dbReference>
<keyword evidence="4" id="KW-0410">Iron transport</keyword>
<dbReference type="InterPro" id="IPR036942">
    <property type="entry name" value="Beta-barrel_TonB_sf"/>
</dbReference>
<feature type="domain" description="TonB-dependent receptor-like beta-barrel" evidence="15">
    <location>
        <begin position="281"/>
        <end position="778"/>
    </location>
</feature>
<evidence type="ECO:0000256" key="2">
    <source>
        <dbReference type="ARBA" id="ARBA00022448"/>
    </source>
</evidence>
<evidence type="ECO:0000256" key="8">
    <source>
        <dbReference type="ARBA" id="ARBA00023077"/>
    </source>
</evidence>
<keyword evidence="6" id="KW-0408">Iron</keyword>
<sequence>MRRASNGLSMLLAGAACVTLAQAATAQSTTPGAAPATGESAAPDVASPQEQESPDIVVTATRKNESLQDVPLVVTPISNERIQELNLTQFSQIQTLSPGLNIEPRGSAGTVTTLRGVSTTVTTGAPPAVVIYFNEVPINDVIAFQSIYDVGQIEVVRGPQGTLRGAPAPAGSITLTTRRPDLNEVGGTIDGTFTDRLLYNAQAAINLPIIQDKLALRVAGLFDHNLNGDIFNPLTDARSKARTVSGRATLLFAPTDALSILATYQYLDNRRDSLALVEGNGLGYNGPVITDATSNRQAVQDIADQTHLKAHLATVSAKYDFGGATLSYIGGFTKFHQLQQPGDQDVGNAIPGYSPNPRLDIPVRSWSHELRVDGSVRNFLDYTVGAFSSDASGTSTLVNYSPLAGAFGRPGSAAPVLTTPDPRYVLTGDIRLPTHDLNRSVFASGTVHLPTRTDIVLGARHIWATAEKGFSLNFNPAFVGVAVPIPNFLCPAVVPGSVGSPSYTGVCDIRVAPAAITEANPKRKFRTWVYDAKIVQHLNDDVLVYASYGHGWRGPGSNQASAIPIAARNVNPEESNNYEIGLKAELFDKKVRFNGAVFQQDFDGYIARARSIPNVNEGGFQVTAQDITFNGDARVRGFEGDLFVRPSSRFYAQGTVGYANGKFKNALVPCRDTNFDGIPDNGPTPTSPAAFPAGKPIAYCRSSAAISDAPKWNFTVTSEYNVPLGGAEAYLRGIYTWQGKISDLSTNNNYDAYGTLNLFLGARGIAKGLDINLFAKNILNVERLRFRDAEWTFGGFRSGYSAVTYNAPREVGVTARWSFGGG</sequence>
<dbReference type="GO" id="GO:0006826">
    <property type="term" value="P:iron ion transport"/>
    <property type="evidence" value="ECO:0007669"/>
    <property type="project" value="UniProtKB-KW"/>
</dbReference>
<dbReference type="InterPro" id="IPR012910">
    <property type="entry name" value="Plug_dom"/>
</dbReference>
<evidence type="ECO:0000259" key="16">
    <source>
        <dbReference type="Pfam" id="PF07715"/>
    </source>
</evidence>
<proteinExistence type="inferred from homology"/>
<keyword evidence="2 11" id="KW-0813">Transport</keyword>
<dbReference type="EMBL" id="JAMLDY010000001">
    <property type="protein sequence ID" value="MCP3733522.1"/>
    <property type="molecule type" value="Genomic_DNA"/>
</dbReference>
<dbReference type="Gene3D" id="2.40.170.20">
    <property type="entry name" value="TonB-dependent receptor, beta-barrel domain"/>
    <property type="match status" value="1"/>
</dbReference>
<feature type="region of interest" description="Disordered" evidence="13">
    <location>
        <begin position="29"/>
        <end position="54"/>
    </location>
</feature>
<accession>A0A9X2HPS8</accession>
<evidence type="ECO:0000256" key="5">
    <source>
        <dbReference type="ARBA" id="ARBA00022692"/>
    </source>
</evidence>
<keyword evidence="7" id="KW-0406">Ion transport</keyword>
<evidence type="ECO:0000256" key="6">
    <source>
        <dbReference type="ARBA" id="ARBA00023004"/>
    </source>
</evidence>
<evidence type="ECO:0000256" key="3">
    <source>
        <dbReference type="ARBA" id="ARBA00022452"/>
    </source>
</evidence>
<evidence type="ECO:0000256" key="9">
    <source>
        <dbReference type="ARBA" id="ARBA00023136"/>
    </source>
</evidence>
<evidence type="ECO:0000256" key="7">
    <source>
        <dbReference type="ARBA" id="ARBA00023065"/>
    </source>
</evidence>
<comment type="similarity">
    <text evidence="11 12">Belongs to the TonB-dependent receptor family.</text>
</comment>
<dbReference type="SUPFAM" id="SSF56935">
    <property type="entry name" value="Porins"/>
    <property type="match status" value="1"/>
</dbReference>
<dbReference type="Proteomes" id="UP001139486">
    <property type="component" value="Unassembled WGS sequence"/>
</dbReference>
<dbReference type="Pfam" id="PF07715">
    <property type="entry name" value="Plug"/>
    <property type="match status" value="1"/>
</dbReference>
<evidence type="ECO:0000256" key="4">
    <source>
        <dbReference type="ARBA" id="ARBA00022496"/>
    </source>
</evidence>
<keyword evidence="5 11" id="KW-0812">Transmembrane</keyword>
<evidence type="ECO:0000259" key="15">
    <source>
        <dbReference type="Pfam" id="PF00593"/>
    </source>
</evidence>
<feature type="chain" id="PRO_5040903879" evidence="14">
    <location>
        <begin position="24"/>
        <end position="822"/>
    </location>
</feature>
<keyword evidence="3 11" id="KW-1134">Transmembrane beta strand</keyword>